<dbReference type="InParanoid" id="A0A6J2X9Q9"/>
<proteinExistence type="predicted"/>
<dbReference type="KEGG" id="soy:115876327"/>
<protein>
    <submittedName>
        <fullName evidence="2">Uncharacterized protein LOC115876327</fullName>
    </submittedName>
</protein>
<sequence>MILKMDMSHSAFPTVNSLSPPNSLLLRRPNNADFNSVLSASLGSTTGFWNSPAHDPLVPGRVIASMDIPQGTMSLPIDPVSLMGNVDVQQISAGITFFGTLGLDKASKEIWNQPCHWVRAIRLAEDCHSYNVQLKLQPSYRIYPNIRKKPLPKLIIQVVRPISSGQELQLWFSEDILGMLQVVFLTPSNIQGQEKYICLRCSSLYESPNPLKLHITLACSKFPISSLWCRLADLMKESQSPQSVDIEGIPFDLKLSPDQQVARQKQALDLTTAGENEQGGHKQLYRPYIESAFKPFKRERSSLTRSPVIPDAHATPDLPTAWPNVFGSDIVQLHRNLMHSQLATPNQIPCTDDAQIESLVITVYIYKPER</sequence>
<dbReference type="Proteomes" id="UP000504635">
    <property type="component" value="Unplaced"/>
</dbReference>
<organism evidence="1 2">
    <name type="scientific">Sitophilus oryzae</name>
    <name type="common">Rice weevil</name>
    <name type="synonym">Curculio oryzae</name>
    <dbReference type="NCBI Taxonomy" id="7048"/>
    <lineage>
        <taxon>Eukaryota</taxon>
        <taxon>Metazoa</taxon>
        <taxon>Ecdysozoa</taxon>
        <taxon>Arthropoda</taxon>
        <taxon>Hexapoda</taxon>
        <taxon>Insecta</taxon>
        <taxon>Pterygota</taxon>
        <taxon>Neoptera</taxon>
        <taxon>Endopterygota</taxon>
        <taxon>Coleoptera</taxon>
        <taxon>Polyphaga</taxon>
        <taxon>Cucujiformia</taxon>
        <taxon>Curculionidae</taxon>
        <taxon>Dryophthorinae</taxon>
        <taxon>Sitophilus</taxon>
    </lineage>
</organism>
<evidence type="ECO:0000313" key="2">
    <source>
        <dbReference type="RefSeq" id="XP_030747926.1"/>
    </source>
</evidence>
<accession>A0A6J2X9Q9</accession>
<dbReference type="AlphaFoldDB" id="A0A6J2X9Q9"/>
<dbReference type="GeneID" id="115876327"/>
<reference evidence="2" key="1">
    <citation type="submission" date="2025-08" db="UniProtKB">
        <authorList>
            <consortium name="RefSeq"/>
        </authorList>
    </citation>
    <scope>IDENTIFICATION</scope>
    <source>
        <tissue evidence="2">Gonads</tissue>
    </source>
</reference>
<dbReference type="OrthoDB" id="9998363at2759"/>
<dbReference type="RefSeq" id="XP_030747926.1">
    <property type="nucleotide sequence ID" value="XM_030892066.1"/>
</dbReference>
<name>A0A6J2X9Q9_SITOR</name>
<evidence type="ECO:0000313" key="1">
    <source>
        <dbReference type="Proteomes" id="UP000504635"/>
    </source>
</evidence>
<keyword evidence="1" id="KW-1185">Reference proteome</keyword>
<gene>
    <name evidence="2" type="primary">LOC115876327</name>
</gene>